<dbReference type="STRING" id="436017.A4RUR0"/>
<dbReference type="Gramene" id="ABO95296">
    <property type="protein sequence ID" value="ABO95296"/>
    <property type="gene ID" value="OSTLU_30708"/>
</dbReference>
<dbReference type="GO" id="GO:0003713">
    <property type="term" value="F:transcription coactivator activity"/>
    <property type="evidence" value="ECO:0007669"/>
    <property type="project" value="TreeGrafter"/>
</dbReference>
<feature type="compositionally biased region" description="Basic and acidic residues" evidence="3">
    <location>
        <begin position="11"/>
        <end position="22"/>
    </location>
</feature>
<dbReference type="InterPro" id="IPR010422">
    <property type="entry name" value="Ccdc124/Oxs1"/>
</dbReference>
<evidence type="ECO:0000259" key="4">
    <source>
        <dbReference type="Pfam" id="PF06244"/>
    </source>
</evidence>
<sequence>MPSTASVRRAQKNERETTKAIERSAAAKKAEEDAHWAAHGDGKKSKAAQRAEMDAAAADAKAAARAEARRQAAEEEAAFSGAKKAPAKKVTAYDLAQGKEMDAKARLKAKFAAKKAEQKIQESDEYDDAVLRANENRSIDVVSASGVDAALDALTVEERSASPAPLSGKAAYAAFEAEKLPELKAEKPGLRKQQYADLMSKLWARSPQNPQNQK</sequence>
<accession>A4RUR0</accession>
<evidence type="ECO:0000313" key="6">
    <source>
        <dbReference type="Proteomes" id="UP000001568"/>
    </source>
</evidence>
<dbReference type="KEGG" id="olu:OSTLU_30708"/>
<feature type="region of interest" description="Disordered" evidence="3">
    <location>
        <begin position="1"/>
        <end position="83"/>
    </location>
</feature>
<dbReference type="Pfam" id="PF06244">
    <property type="entry name" value="Ccdc124"/>
    <property type="match status" value="1"/>
</dbReference>
<dbReference type="GeneID" id="5001110"/>
<feature type="compositionally biased region" description="Basic and acidic residues" evidence="3">
    <location>
        <begin position="62"/>
        <end position="73"/>
    </location>
</feature>
<dbReference type="RefSeq" id="XP_001417003.1">
    <property type="nucleotide sequence ID" value="XM_001416966.1"/>
</dbReference>
<comment type="similarity">
    <text evidence="1">Belongs to the CCDC124 family.</text>
</comment>
<keyword evidence="6" id="KW-1185">Reference proteome</keyword>
<dbReference type="Proteomes" id="UP000001568">
    <property type="component" value="Chromosome 3"/>
</dbReference>
<evidence type="ECO:0000256" key="1">
    <source>
        <dbReference type="ARBA" id="ARBA00008296"/>
    </source>
</evidence>
<dbReference type="GO" id="GO:0005634">
    <property type="term" value="C:nucleus"/>
    <property type="evidence" value="ECO:0007669"/>
    <property type="project" value="TreeGrafter"/>
</dbReference>
<protein>
    <recommendedName>
        <fullName evidence="4">Coiled-coil domain-containing protein</fullName>
    </recommendedName>
</protein>
<dbReference type="PANTHER" id="PTHR21680">
    <property type="entry name" value="COILED-COIL DOMAIN-CONTAINING PROTEIN 124"/>
    <property type="match status" value="1"/>
</dbReference>
<dbReference type="GO" id="GO:0006366">
    <property type="term" value="P:transcription by RNA polymerase II"/>
    <property type="evidence" value="ECO:0007669"/>
    <property type="project" value="TreeGrafter"/>
</dbReference>
<dbReference type="EMBL" id="CP000583">
    <property type="protein sequence ID" value="ABO95296.1"/>
    <property type="molecule type" value="Genomic_DNA"/>
</dbReference>
<dbReference type="AlphaFoldDB" id="A4RUR0"/>
<feature type="domain" description="Coiled-coil" evidence="4">
    <location>
        <begin position="138"/>
        <end position="213"/>
    </location>
</feature>
<gene>
    <name evidence="5" type="ORF">OSTLU_30708</name>
</gene>
<name>A4RUR0_OSTLU</name>
<dbReference type="OMA" id="MANENHQ"/>
<dbReference type="PANTHER" id="PTHR21680:SF0">
    <property type="entry name" value="COILED-COIL DOMAIN-CONTAINING PROTEIN 124"/>
    <property type="match status" value="1"/>
</dbReference>
<evidence type="ECO:0000256" key="2">
    <source>
        <dbReference type="ARBA" id="ARBA00023054"/>
    </source>
</evidence>
<reference evidence="5 6" key="1">
    <citation type="journal article" date="2007" name="Proc. Natl. Acad. Sci. U.S.A.">
        <title>The tiny eukaryote Ostreococcus provides genomic insights into the paradox of plankton speciation.</title>
        <authorList>
            <person name="Palenik B."/>
            <person name="Grimwood J."/>
            <person name="Aerts A."/>
            <person name="Rouze P."/>
            <person name="Salamov A."/>
            <person name="Putnam N."/>
            <person name="Dupont C."/>
            <person name="Jorgensen R."/>
            <person name="Derelle E."/>
            <person name="Rombauts S."/>
            <person name="Zhou K."/>
            <person name="Otillar R."/>
            <person name="Merchant S.S."/>
            <person name="Podell S."/>
            <person name="Gaasterland T."/>
            <person name="Napoli C."/>
            <person name="Gendler K."/>
            <person name="Manuell A."/>
            <person name="Tai V."/>
            <person name="Vallon O."/>
            <person name="Piganeau G."/>
            <person name="Jancek S."/>
            <person name="Heijde M."/>
            <person name="Jabbari K."/>
            <person name="Bowler C."/>
            <person name="Lohr M."/>
            <person name="Robbens S."/>
            <person name="Werner G."/>
            <person name="Dubchak I."/>
            <person name="Pazour G.J."/>
            <person name="Ren Q."/>
            <person name="Paulsen I."/>
            <person name="Delwiche C."/>
            <person name="Schmutz J."/>
            <person name="Rokhsar D."/>
            <person name="Van de Peer Y."/>
            <person name="Moreau H."/>
            <person name="Grigoriev I.V."/>
        </authorList>
    </citation>
    <scope>NUCLEOTIDE SEQUENCE [LARGE SCALE GENOMIC DNA]</scope>
    <source>
        <strain evidence="5 6">CCE9901</strain>
    </source>
</reference>
<dbReference type="eggNOG" id="KOG3223">
    <property type="taxonomic scope" value="Eukaryota"/>
</dbReference>
<evidence type="ECO:0000256" key="3">
    <source>
        <dbReference type="SAM" id="MobiDB-lite"/>
    </source>
</evidence>
<dbReference type="HOGENOM" id="CLU_069723_0_0_1"/>
<feature type="compositionally biased region" description="Basic and acidic residues" evidence="3">
    <location>
        <begin position="28"/>
        <end position="53"/>
    </location>
</feature>
<keyword evidence="2" id="KW-0175">Coiled coil</keyword>
<dbReference type="OrthoDB" id="76412at2759"/>
<proteinExistence type="inferred from homology"/>
<dbReference type="InterPro" id="IPR054414">
    <property type="entry name" value="Ccdc124/Oxs1_C"/>
</dbReference>
<organism evidence="5 6">
    <name type="scientific">Ostreococcus lucimarinus (strain CCE9901)</name>
    <dbReference type="NCBI Taxonomy" id="436017"/>
    <lineage>
        <taxon>Eukaryota</taxon>
        <taxon>Viridiplantae</taxon>
        <taxon>Chlorophyta</taxon>
        <taxon>Mamiellophyceae</taxon>
        <taxon>Mamiellales</taxon>
        <taxon>Bathycoccaceae</taxon>
        <taxon>Ostreococcus</taxon>
    </lineage>
</organism>
<evidence type="ECO:0000313" key="5">
    <source>
        <dbReference type="EMBL" id="ABO95296.1"/>
    </source>
</evidence>